<accession>A0A1W6ZT44</accession>
<dbReference type="InterPro" id="IPR007263">
    <property type="entry name" value="DCC1-like"/>
</dbReference>
<name>A0A1W6ZT44_9HYPH</name>
<dbReference type="EMBL" id="CP021112">
    <property type="protein sequence ID" value="ARQ00456.1"/>
    <property type="molecule type" value="Genomic_DNA"/>
</dbReference>
<dbReference type="InterPro" id="IPR052927">
    <property type="entry name" value="DCC_oxidoreductase"/>
</dbReference>
<organism evidence="1 2">
    <name type="scientific">Pseudorhodoplanes sinuspersici</name>
    <dbReference type="NCBI Taxonomy" id="1235591"/>
    <lineage>
        <taxon>Bacteria</taxon>
        <taxon>Pseudomonadati</taxon>
        <taxon>Pseudomonadota</taxon>
        <taxon>Alphaproteobacteria</taxon>
        <taxon>Hyphomicrobiales</taxon>
        <taxon>Pseudorhodoplanes</taxon>
    </lineage>
</organism>
<dbReference type="OrthoDB" id="9785438at2"/>
<protein>
    <submittedName>
        <fullName evidence="1">Uncharacterized protein</fullName>
    </submittedName>
</protein>
<dbReference type="RefSeq" id="WP_086088851.1">
    <property type="nucleotide sequence ID" value="NZ_CP021112.1"/>
</dbReference>
<evidence type="ECO:0000313" key="2">
    <source>
        <dbReference type="Proteomes" id="UP000194137"/>
    </source>
</evidence>
<proteinExistence type="predicted"/>
<gene>
    <name evidence="1" type="ORF">CAK95_16235</name>
</gene>
<dbReference type="KEGG" id="psin:CAK95_16235"/>
<dbReference type="Pfam" id="PF04134">
    <property type="entry name" value="DCC1-like"/>
    <property type="match status" value="1"/>
</dbReference>
<keyword evidence="2" id="KW-1185">Reference proteome</keyword>
<sequence>MIARDDPSIRNIGEKGERALILYDGDCVICSGWFRFVAKRDTARKFLFTAIQSPYGRALALKYGIDPDNPQSNAVLIDGDVHLNSDSAIAALSALPGYGWVRSFRIIPKPLRDRFYAFVARNRYRWFGKNESCDLGGMAYADRVIE</sequence>
<dbReference type="PANTHER" id="PTHR33639">
    <property type="entry name" value="THIOL-DISULFIDE OXIDOREDUCTASE DCC"/>
    <property type="match status" value="1"/>
</dbReference>
<reference evidence="1 2" key="1">
    <citation type="submission" date="2017-05" db="EMBL/GenBank/DDBJ databases">
        <title>Full genome sequence of Pseudorhodoplanes sinuspersici.</title>
        <authorList>
            <person name="Dastgheib S.M.M."/>
            <person name="Shavandi M."/>
            <person name="Tirandaz H."/>
        </authorList>
    </citation>
    <scope>NUCLEOTIDE SEQUENCE [LARGE SCALE GENOMIC DNA]</scope>
    <source>
        <strain evidence="1 2">RIPI110</strain>
    </source>
</reference>
<dbReference type="GO" id="GO:0015035">
    <property type="term" value="F:protein-disulfide reductase activity"/>
    <property type="evidence" value="ECO:0007669"/>
    <property type="project" value="InterPro"/>
</dbReference>
<dbReference type="STRING" id="1235591.CAK95_16235"/>
<dbReference type="PANTHER" id="PTHR33639:SF2">
    <property type="entry name" value="DUF393 DOMAIN-CONTAINING PROTEIN"/>
    <property type="match status" value="1"/>
</dbReference>
<dbReference type="Proteomes" id="UP000194137">
    <property type="component" value="Chromosome"/>
</dbReference>
<dbReference type="AlphaFoldDB" id="A0A1W6ZT44"/>
<evidence type="ECO:0000313" key="1">
    <source>
        <dbReference type="EMBL" id="ARQ00456.1"/>
    </source>
</evidence>